<dbReference type="AlphaFoldDB" id="A0A9D2QBT8"/>
<gene>
    <name evidence="7" type="primary">cobA</name>
    <name evidence="7" type="ORF">H9751_04025</name>
</gene>
<dbReference type="EC" id="2.1.1.107" evidence="1"/>
<dbReference type="Proteomes" id="UP000823858">
    <property type="component" value="Unassembled WGS sequence"/>
</dbReference>
<accession>A0A9D2QBT8</accession>
<dbReference type="EMBL" id="DWVP01000008">
    <property type="protein sequence ID" value="HJC84710.1"/>
    <property type="molecule type" value="Genomic_DNA"/>
</dbReference>
<evidence type="ECO:0000259" key="6">
    <source>
        <dbReference type="Pfam" id="PF00590"/>
    </source>
</evidence>
<name>A0A9D2QBT8_9CORY</name>
<dbReference type="InterPro" id="IPR050161">
    <property type="entry name" value="Siro_Cobalamin_biosynth"/>
</dbReference>
<dbReference type="NCBIfam" id="NF004790">
    <property type="entry name" value="PRK06136.1"/>
    <property type="match status" value="1"/>
</dbReference>
<dbReference type="InterPro" id="IPR014776">
    <property type="entry name" value="4pyrrole_Mease_sub2"/>
</dbReference>
<dbReference type="FunFam" id="3.40.1010.10:FF:000001">
    <property type="entry name" value="Siroheme synthase"/>
    <property type="match status" value="1"/>
</dbReference>
<keyword evidence="3 7" id="KW-0808">Transferase</keyword>
<dbReference type="InterPro" id="IPR006366">
    <property type="entry name" value="CobA/CysG_C"/>
</dbReference>
<keyword evidence="2 7" id="KW-0489">Methyltransferase</keyword>
<comment type="caution">
    <text evidence="7">The sequence shown here is derived from an EMBL/GenBank/DDBJ whole genome shotgun (WGS) entry which is preliminary data.</text>
</comment>
<keyword evidence="4" id="KW-0949">S-adenosyl-L-methionine</keyword>
<dbReference type="NCBIfam" id="TIGR01469">
    <property type="entry name" value="cobA_cysG_Cterm"/>
    <property type="match status" value="1"/>
</dbReference>
<dbReference type="Gene3D" id="3.40.1010.10">
    <property type="entry name" value="Cobalt-precorrin-4 Transmethylase, Domain 1"/>
    <property type="match status" value="1"/>
</dbReference>
<dbReference type="Pfam" id="PF00590">
    <property type="entry name" value="TP_methylase"/>
    <property type="match status" value="1"/>
</dbReference>
<evidence type="ECO:0000256" key="4">
    <source>
        <dbReference type="ARBA" id="ARBA00022691"/>
    </source>
</evidence>
<protein>
    <recommendedName>
        <fullName evidence="1">uroporphyrinogen-III C-methyltransferase</fullName>
        <ecNumber evidence="1">2.1.1.107</ecNumber>
    </recommendedName>
</protein>
<evidence type="ECO:0000313" key="8">
    <source>
        <dbReference type="Proteomes" id="UP000823858"/>
    </source>
</evidence>
<feature type="domain" description="Tetrapyrrole methylase" evidence="6">
    <location>
        <begin position="91"/>
        <end position="296"/>
    </location>
</feature>
<reference evidence="7" key="2">
    <citation type="submission" date="2021-04" db="EMBL/GenBank/DDBJ databases">
        <authorList>
            <person name="Gilroy R."/>
        </authorList>
    </citation>
    <scope>NUCLEOTIDE SEQUENCE</scope>
    <source>
        <strain evidence="7">ChiHjej13B12-4958</strain>
    </source>
</reference>
<dbReference type="GO" id="GO:0004851">
    <property type="term" value="F:uroporphyrin-III C-methyltransferase activity"/>
    <property type="evidence" value="ECO:0007669"/>
    <property type="project" value="UniProtKB-EC"/>
</dbReference>
<dbReference type="InterPro" id="IPR035996">
    <property type="entry name" value="4pyrrol_Methylase_sf"/>
</dbReference>
<evidence type="ECO:0000256" key="1">
    <source>
        <dbReference type="ARBA" id="ARBA00012162"/>
    </source>
</evidence>
<proteinExistence type="predicted"/>
<evidence type="ECO:0000256" key="5">
    <source>
        <dbReference type="ARBA" id="ARBA00023244"/>
    </source>
</evidence>
<dbReference type="InterPro" id="IPR000878">
    <property type="entry name" value="4pyrrol_Mease"/>
</dbReference>
<dbReference type="CDD" id="cd11642">
    <property type="entry name" value="SUMT"/>
    <property type="match status" value="1"/>
</dbReference>
<reference evidence="7" key="1">
    <citation type="journal article" date="2021" name="PeerJ">
        <title>Extensive microbial diversity within the chicken gut microbiome revealed by metagenomics and culture.</title>
        <authorList>
            <person name="Gilroy R."/>
            <person name="Ravi A."/>
            <person name="Getino M."/>
            <person name="Pursley I."/>
            <person name="Horton D.L."/>
            <person name="Alikhan N.F."/>
            <person name="Baker D."/>
            <person name="Gharbi K."/>
            <person name="Hall N."/>
            <person name="Watson M."/>
            <person name="Adriaenssens E.M."/>
            <person name="Foster-Nyarko E."/>
            <person name="Jarju S."/>
            <person name="Secka A."/>
            <person name="Antonio M."/>
            <person name="Oren A."/>
            <person name="Chaudhuri R.R."/>
            <person name="La Ragione R."/>
            <person name="Hildebrand F."/>
            <person name="Pallen M.J."/>
        </authorList>
    </citation>
    <scope>NUCLEOTIDE SEQUENCE</scope>
    <source>
        <strain evidence="7">ChiHjej13B12-4958</strain>
    </source>
</reference>
<keyword evidence="5" id="KW-0627">Porphyrin biosynthesis</keyword>
<dbReference type="Gene3D" id="3.30.950.10">
    <property type="entry name" value="Methyltransferase, Cobalt-precorrin-4 Transmethylase, Domain 2"/>
    <property type="match status" value="1"/>
</dbReference>
<dbReference type="SUPFAM" id="SSF53790">
    <property type="entry name" value="Tetrapyrrole methylase"/>
    <property type="match status" value="1"/>
</dbReference>
<evidence type="ECO:0000256" key="3">
    <source>
        <dbReference type="ARBA" id="ARBA00022679"/>
    </source>
</evidence>
<dbReference type="PANTHER" id="PTHR45790:SF3">
    <property type="entry name" value="S-ADENOSYL-L-METHIONINE-DEPENDENT UROPORPHYRINOGEN III METHYLTRANSFERASE, CHLOROPLASTIC"/>
    <property type="match status" value="1"/>
</dbReference>
<organism evidence="7 8">
    <name type="scientific">Candidatus Corynebacterium faecigallinarum</name>
    <dbReference type="NCBI Taxonomy" id="2838528"/>
    <lineage>
        <taxon>Bacteria</taxon>
        <taxon>Bacillati</taxon>
        <taxon>Actinomycetota</taxon>
        <taxon>Actinomycetes</taxon>
        <taxon>Mycobacteriales</taxon>
        <taxon>Corynebacteriaceae</taxon>
        <taxon>Corynebacterium</taxon>
    </lineage>
</organism>
<dbReference type="InterPro" id="IPR014777">
    <property type="entry name" value="4pyrrole_Mease_sub1"/>
</dbReference>
<dbReference type="GO" id="GO:0019354">
    <property type="term" value="P:siroheme biosynthetic process"/>
    <property type="evidence" value="ECO:0007669"/>
    <property type="project" value="InterPro"/>
</dbReference>
<dbReference type="GO" id="GO:0032259">
    <property type="term" value="P:methylation"/>
    <property type="evidence" value="ECO:0007669"/>
    <property type="project" value="UniProtKB-KW"/>
</dbReference>
<feature type="non-terminal residue" evidence="7">
    <location>
        <position position="297"/>
    </location>
</feature>
<evidence type="ECO:0000256" key="2">
    <source>
        <dbReference type="ARBA" id="ARBA00022603"/>
    </source>
</evidence>
<sequence length="297" mass="30451">MSLVLTGVPVLVVDGPEADVTAELLRDQGAIPVAWGDIATRIGMVRVPAGSADQVAEDAIAWAHRNGIPVDDRRGRASRAADAEQPATGSVTLVGGGPGDADLVTVAGVRAIEAADVILADHLGAITLAAEAAERGAEVIDVAKIPYSRQVSQERINEIMLEKAKAGLNVVRLKGGDPFIFGRGHEEVTACAEAGIPVKVLPGVTSVTSAPAAAGVSLTHRGVNHDVTVVSGHLPPGHEKSLVNWDAVAQMTGTLVLIMAMRNAGAIAEELIAKGQDAAIPAVVIENASTDKQRVTG</sequence>
<dbReference type="PANTHER" id="PTHR45790">
    <property type="entry name" value="SIROHEME SYNTHASE-RELATED"/>
    <property type="match status" value="1"/>
</dbReference>
<evidence type="ECO:0000313" key="7">
    <source>
        <dbReference type="EMBL" id="HJC84710.1"/>
    </source>
</evidence>